<dbReference type="AlphaFoldDB" id="A0A0M6WKV4"/>
<comment type="cofactor">
    <cofactor evidence="1">
        <name>Mg(2+)</name>
        <dbReference type="ChEBI" id="CHEBI:18420"/>
    </cofactor>
</comment>
<keyword evidence="5" id="KW-0694">RNA-binding</keyword>
<dbReference type="GO" id="GO:0003723">
    <property type="term" value="F:RNA binding"/>
    <property type="evidence" value="ECO:0007669"/>
    <property type="project" value="UniProtKB-KW"/>
</dbReference>
<keyword evidence="8" id="KW-1185">Reference proteome</keyword>
<proteinExistence type="predicted"/>
<gene>
    <name evidence="7" type="ORF">T1815_13431</name>
</gene>
<evidence type="ECO:0000256" key="3">
    <source>
        <dbReference type="ARBA" id="ARBA00022801"/>
    </source>
</evidence>
<dbReference type="GO" id="GO:0016787">
    <property type="term" value="F:hydrolase activity"/>
    <property type="evidence" value="ECO:0007669"/>
    <property type="project" value="UniProtKB-KW"/>
</dbReference>
<dbReference type="PANTHER" id="PTHR30001:SF0">
    <property type="entry name" value="RIBONUCLEASE G"/>
    <property type="match status" value="1"/>
</dbReference>
<dbReference type="SUPFAM" id="SSF50249">
    <property type="entry name" value="Nucleic acid-binding proteins"/>
    <property type="match status" value="1"/>
</dbReference>
<name>A0A0M6WKV4_9FIRM</name>
<dbReference type="InterPro" id="IPR019307">
    <property type="entry name" value="RNA-bd_AU-1/RNase_E/G"/>
</dbReference>
<organism evidence="7 8">
    <name type="scientific">Agathobacter rectalis</name>
    <dbReference type="NCBI Taxonomy" id="39491"/>
    <lineage>
        <taxon>Bacteria</taxon>
        <taxon>Bacillati</taxon>
        <taxon>Bacillota</taxon>
        <taxon>Clostridia</taxon>
        <taxon>Lachnospirales</taxon>
        <taxon>Lachnospiraceae</taxon>
        <taxon>Agathobacter</taxon>
    </lineage>
</organism>
<dbReference type="Pfam" id="PF10150">
    <property type="entry name" value="RNase_E_G"/>
    <property type="match status" value="1"/>
</dbReference>
<dbReference type="GO" id="GO:0046872">
    <property type="term" value="F:metal ion binding"/>
    <property type="evidence" value="ECO:0007669"/>
    <property type="project" value="UniProtKB-KW"/>
</dbReference>
<dbReference type="CDD" id="cd04453">
    <property type="entry name" value="S1_RNase_E"/>
    <property type="match status" value="1"/>
</dbReference>
<dbReference type="PANTHER" id="PTHR30001">
    <property type="entry name" value="RIBONUCLEASE"/>
    <property type="match status" value="1"/>
</dbReference>
<evidence type="ECO:0000259" key="6">
    <source>
        <dbReference type="Pfam" id="PF10150"/>
    </source>
</evidence>
<dbReference type="RefSeq" id="WP_055061618.1">
    <property type="nucleotide sequence ID" value="NZ_CVRQ01000017.1"/>
</dbReference>
<accession>A0A0M6WKV4</accession>
<dbReference type="EMBL" id="CVRQ01000017">
    <property type="protein sequence ID" value="CRL36471.1"/>
    <property type="molecule type" value="Genomic_DNA"/>
</dbReference>
<reference evidence="8" key="1">
    <citation type="submission" date="2015-05" db="EMBL/GenBank/DDBJ databases">
        <authorList>
            <consortium name="Pathogen Informatics"/>
        </authorList>
    </citation>
    <scope>NUCLEOTIDE SEQUENCE [LARGE SCALE GENOMIC DNA]</scope>
    <source>
        <strain evidence="8">T1-815</strain>
    </source>
</reference>
<keyword evidence="3" id="KW-0378">Hydrolase</keyword>
<keyword evidence="2" id="KW-0479">Metal-binding</keyword>
<dbReference type="InterPro" id="IPR012340">
    <property type="entry name" value="NA-bd_OB-fold"/>
</dbReference>
<protein>
    <submittedName>
        <fullName evidence="7">Ribonuclease G and E</fullName>
    </submittedName>
</protein>
<evidence type="ECO:0000256" key="1">
    <source>
        <dbReference type="ARBA" id="ARBA00001946"/>
    </source>
</evidence>
<sequence length="402" mass="45378">MNRIILTKTVKNNKTYTVYALMDENGNYKDFQLLPDKDTIINNIYAARVNKILPGINAAFVTIAQNKSCYLSLNDAKNPVYTNKKSKKEGLCEGDEILVQVIKDALKTKDPVVTTKLSIFGSNVILTNFDTQIGVSSKLDKERAALLRKAVLLSCADHEKDGYGIIVRTNAKNVEDKAVSQDAYFVAQKYNQIIKKAPHQALYSCVYHGMSDYLLLMKTIDFATVEWIKTDCDDIYDSLLTEYGIYDKAPEKIMRYDDSAISLSTLYGIRGLIDNLTSRRVWLDCGGNIIIEQLETLTFIDVNSAKNISSGSNSILKTNMEAAKEIARQLRLRNISGMIIIDFINMKSEASKDTLIEELKRYIKDDNTVCTFVDITKLGLVELTRKKIHKSLKQILEKTLDE</sequence>
<evidence type="ECO:0000256" key="4">
    <source>
        <dbReference type="ARBA" id="ARBA00022842"/>
    </source>
</evidence>
<dbReference type="GO" id="GO:0006364">
    <property type="term" value="P:rRNA processing"/>
    <property type="evidence" value="ECO:0007669"/>
    <property type="project" value="TreeGrafter"/>
</dbReference>
<evidence type="ECO:0000256" key="5">
    <source>
        <dbReference type="ARBA" id="ARBA00022884"/>
    </source>
</evidence>
<keyword evidence="4" id="KW-0460">Magnesium</keyword>
<evidence type="ECO:0000313" key="8">
    <source>
        <dbReference type="Proteomes" id="UP000049472"/>
    </source>
</evidence>
<dbReference type="Proteomes" id="UP000049472">
    <property type="component" value="Unassembled WGS sequence"/>
</dbReference>
<dbReference type="GO" id="GO:0005737">
    <property type="term" value="C:cytoplasm"/>
    <property type="evidence" value="ECO:0007669"/>
    <property type="project" value="TreeGrafter"/>
</dbReference>
<evidence type="ECO:0000313" key="7">
    <source>
        <dbReference type="EMBL" id="CRL36471.1"/>
    </source>
</evidence>
<feature type="domain" description="RNA-binding protein AU-1/Ribonuclease E/G" evidence="6">
    <location>
        <begin position="118"/>
        <end position="387"/>
    </location>
</feature>
<dbReference type="GO" id="GO:0004540">
    <property type="term" value="F:RNA nuclease activity"/>
    <property type="evidence" value="ECO:0007669"/>
    <property type="project" value="InterPro"/>
</dbReference>
<dbReference type="InterPro" id="IPR004659">
    <property type="entry name" value="RNase_E/G"/>
</dbReference>
<evidence type="ECO:0000256" key="2">
    <source>
        <dbReference type="ARBA" id="ARBA00022723"/>
    </source>
</evidence>
<dbReference type="Gene3D" id="2.40.50.140">
    <property type="entry name" value="Nucleic acid-binding proteins"/>
    <property type="match status" value="1"/>
</dbReference>